<sequence>MAPDPKVNFAKLIDNVCGGTGGIDCCALRQLLHLMVANMGRPNQPPRQRGNLRSGSTGTSGTNYRVTIDGRELSKTGARYDSTSAYSVGASQRKEGRGQVQRDREQEVILCKLEIVQKMLRELQRKLDRLEKLQGKSPSDDSLGRELSNTDVGGGGSRSRNIRKHYCGVGAPPNQ</sequence>
<name>A0A182ILX4_ANOAO</name>
<evidence type="ECO:0000313" key="2">
    <source>
        <dbReference type="EnsemblMetazoa" id="AATE001631-PA.1"/>
    </source>
</evidence>
<dbReference type="AlphaFoldDB" id="A0A182ILX4"/>
<protein>
    <submittedName>
        <fullName evidence="2">Uncharacterized protein</fullName>
    </submittedName>
</protein>
<accession>A0A182ILX4</accession>
<proteinExistence type="predicted"/>
<feature type="compositionally biased region" description="Polar residues" evidence="1">
    <location>
        <begin position="51"/>
        <end position="64"/>
    </location>
</feature>
<evidence type="ECO:0000256" key="1">
    <source>
        <dbReference type="SAM" id="MobiDB-lite"/>
    </source>
</evidence>
<reference evidence="2" key="1">
    <citation type="submission" date="2022-08" db="UniProtKB">
        <authorList>
            <consortium name="EnsemblMetazoa"/>
        </authorList>
    </citation>
    <scope>IDENTIFICATION</scope>
    <source>
        <strain evidence="2">EBRO</strain>
    </source>
</reference>
<dbReference type="VEuPathDB" id="VectorBase:AATE001631"/>
<feature type="compositionally biased region" description="Basic and acidic residues" evidence="1">
    <location>
        <begin position="134"/>
        <end position="144"/>
    </location>
</feature>
<dbReference type="EnsemblMetazoa" id="AATE001631-RA">
    <property type="protein sequence ID" value="AATE001631-PA.1"/>
    <property type="gene ID" value="AATE001631"/>
</dbReference>
<feature type="region of interest" description="Disordered" evidence="1">
    <location>
        <begin position="39"/>
        <end position="64"/>
    </location>
</feature>
<feature type="region of interest" description="Disordered" evidence="1">
    <location>
        <begin position="134"/>
        <end position="175"/>
    </location>
</feature>
<organism evidence="2">
    <name type="scientific">Anopheles atroparvus</name>
    <name type="common">European mosquito</name>
    <dbReference type="NCBI Taxonomy" id="41427"/>
    <lineage>
        <taxon>Eukaryota</taxon>
        <taxon>Metazoa</taxon>
        <taxon>Ecdysozoa</taxon>
        <taxon>Arthropoda</taxon>
        <taxon>Hexapoda</taxon>
        <taxon>Insecta</taxon>
        <taxon>Pterygota</taxon>
        <taxon>Neoptera</taxon>
        <taxon>Endopterygota</taxon>
        <taxon>Diptera</taxon>
        <taxon>Nematocera</taxon>
        <taxon>Culicoidea</taxon>
        <taxon>Culicidae</taxon>
        <taxon>Anophelinae</taxon>
        <taxon>Anopheles</taxon>
    </lineage>
</organism>